<evidence type="ECO:0000313" key="2">
    <source>
        <dbReference type="Proteomes" id="UP001457282"/>
    </source>
</evidence>
<dbReference type="Proteomes" id="UP001457282">
    <property type="component" value="Unassembled WGS sequence"/>
</dbReference>
<sequence>MGIKTAEESILFDPAWERILNRKEIPTIDENFYGTEILVYKNQLRHIGVKDCVLHDKKNLFWTSLCSLDRFYDEELLPFFSSAFGVAENPTIDHYLELWETCDSSVNRRAINLKTLCCSFWEYVIANWNSEVAETLRQKLTKLPATKSTSEQIYLTNRTEVFHADDLQLKKKFLRYDEAPLFVWFPTTNRLSPRRLYEIYESLGVKKVSESVQCILYAEVYLDTKRDAICGFIDRG</sequence>
<keyword evidence="2" id="KW-1185">Reference proteome</keyword>
<accession>A0AAW1X928</accession>
<organism evidence="1 2">
    <name type="scientific">Rubus argutus</name>
    <name type="common">Southern blackberry</name>
    <dbReference type="NCBI Taxonomy" id="59490"/>
    <lineage>
        <taxon>Eukaryota</taxon>
        <taxon>Viridiplantae</taxon>
        <taxon>Streptophyta</taxon>
        <taxon>Embryophyta</taxon>
        <taxon>Tracheophyta</taxon>
        <taxon>Spermatophyta</taxon>
        <taxon>Magnoliopsida</taxon>
        <taxon>eudicotyledons</taxon>
        <taxon>Gunneridae</taxon>
        <taxon>Pentapetalae</taxon>
        <taxon>rosids</taxon>
        <taxon>fabids</taxon>
        <taxon>Rosales</taxon>
        <taxon>Rosaceae</taxon>
        <taxon>Rosoideae</taxon>
        <taxon>Rosoideae incertae sedis</taxon>
        <taxon>Rubus</taxon>
    </lineage>
</organism>
<dbReference type="InterPro" id="IPR052957">
    <property type="entry name" value="Auxin_embryo_med"/>
</dbReference>
<evidence type="ECO:0000313" key="1">
    <source>
        <dbReference type="EMBL" id="KAK9933202.1"/>
    </source>
</evidence>
<comment type="caution">
    <text evidence="1">The sequence shown here is derived from an EMBL/GenBank/DDBJ whole genome shotgun (WGS) entry which is preliminary data.</text>
</comment>
<dbReference type="EMBL" id="JBEDUW010000004">
    <property type="protein sequence ID" value="KAK9933202.1"/>
    <property type="molecule type" value="Genomic_DNA"/>
</dbReference>
<proteinExistence type="predicted"/>
<protein>
    <submittedName>
        <fullName evidence="1">Uncharacterized protein</fullName>
    </submittedName>
</protein>
<gene>
    <name evidence="1" type="ORF">M0R45_020405</name>
</gene>
<dbReference type="PANTHER" id="PTHR32387:SF11">
    <property type="entry name" value="PROTEIN NO VEIN C-TERMINAL DOMAIN-CONTAINING PROTEIN"/>
    <property type="match status" value="1"/>
</dbReference>
<dbReference type="PANTHER" id="PTHR32387">
    <property type="entry name" value="WU:FJ29H11"/>
    <property type="match status" value="1"/>
</dbReference>
<name>A0AAW1X928_RUBAR</name>
<reference evidence="1 2" key="1">
    <citation type="journal article" date="2023" name="G3 (Bethesda)">
        <title>A chromosome-length genome assembly and annotation of blackberry (Rubus argutus, cv. 'Hillquist').</title>
        <authorList>
            <person name="Bruna T."/>
            <person name="Aryal R."/>
            <person name="Dudchenko O."/>
            <person name="Sargent D.J."/>
            <person name="Mead D."/>
            <person name="Buti M."/>
            <person name="Cavallini A."/>
            <person name="Hytonen T."/>
            <person name="Andres J."/>
            <person name="Pham M."/>
            <person name="Weisz D."/>
            <person name="Mascagni F."/>
            <person name="Usai G."/>
            <person name="Natali L."/>
            <person name="Bassil N."/>
            <person name="Fernandez G.E."/>
            <person name="Lomsadze A."/>
            <person name="Armour M."/>
            <person name="Olukolu B."/>
            <person name="Poorten T."/>
            <person name="Britton C."/>
            <person name="Davik J."/>
            <person name="Ashrafi H."/>
            <person name="Aiden E.L."/>
            <person name="Borodovsky M."/>
            <person name="Worthington M."/>
        </authorList>
    </citation>
    <scope>NUCLEOTIDE SEQUENCE [LARGE SCALE GENOMIC DNA]</scope>
    <source>
        <strain evidence="1">PI 553951</strain>
    </source>
</reference>
<dbReference type="AlphaFoldDB" id="A0AAW1X928"/>